<keyword evidence="4" id="KW-1185">Reference proteome</keyword>
<proteinExistence type="predicted"/>
<evidence type="ECO:0000313" key="4">
    <source>
        <dbReference type="Proteomes" id="UP000694867"/>
    </source>
</evidence>
<dbReference type="PROSITE" id="PS50853">
    <property type="entry name" value="FN3"/>
    <property type="match status" value="1"/>
</dbReference>
<protein>
    <submittedName>
        <fullName evidence="5">Uncharacterized protein LOC100904717</fullName>
    </submittedName>
</protein>
<dbReference type="SMART" id="SM00060">
    <property type="entry name" value="FN3"/>
    <property type="match status" value="2"/>
</dbReference>
<evidence type="ECO:0000256" key="1">
    <source>
        <dbReference type="ARBA" id="ARBA00022737"/>
    </source>
</evidence>
<evidence type="ECO:0000256" key="2">
    <source>
        <dbReference type="SAM" id="SignalP"/>
    </source>
</evidence>
<keyword evidence="1" id="KW-0677">Repeat</keyword>
<dbReference type="RefSeq" id="XP_018495807.1">
    <property type="nucleotide sequence ID" value="XM_018640291.2"/>
</dbReference>
<feature type="domain" description="Fibronectin type-III" evidence="3">
    <location>
        <begin position="127"/>
        <end position="218"/>
    </location>
</feature>
<dbReference type="KEGG" id="goe:100904717"/>
<dbReference type="GeneID" id="100904717"/>
<sequence length="460" mass="51676">MYRGYLLALLVIPTLGSFDPLSIFENAHSPGTVRSLRANETVHAAGSDIVFSWKKCAFCDGYEARLYSKHVSGTRETSYRLRASVTALDVPDFLPRTDYRFVVKQLPSNSPGSEVTGRAFSVETPPPVGNLEVRVLTNSSIRAEWTSEDADGFSVRLLGNGTTVTDISIPYFRNHSIFDVSDLKPETDYLVLVSAFYSSSKGEMMSTVSSASIRTLPTDLPALSLEWEFDTELKISWKNPETVLPFVHSLTCQKDHSETVFYARFAGTTDSVVIPGLGSLRHVACTLITWFSEDDQAQTQSRVEAWKPVPPSRAKSSMDTFRCYYDSYEYGAKTSATHNVERVNGSDILKVAFSEDHERNLHFDELQYKLCEHGESCDRQRWRSLPGSENPKLRLIPGEQVKAWTPYTLQYRSVFICRRSRDESRKYTTTLVLNIPSLIGAVDPVTEMAWRNSCTSPSAQ</sequence>
<dbReference type="Gene3D" id="2.60.40.10">
    <property type="entry name" value="Immunoglobulins"/>
    <property type="match status" value="1"/>
</dbReference>
<dbReference type="Pfam" id="PF00041">
    <property type="entry name" value="fn3"/>
    <property type="match status" value="1"/>
</dbReference>
<gene>
    <name evidence="5" type="primary">LOC100904717</name>
</gene>
<dbReference type="PANTHER" id="PTHR46708:SF2">
    <property type="entry name" value="FIBRONECTIN TYPE-III DOMAIN-CONTAINING PROTEIN"/>
    <property type="match status" value="1"/>
</dbReference>
<organism evidence="4 5">
    <name type="scientific">Galendromus occidentalis</name>
    <name type="common">western predatory mite</name>
    <dbReference type="NCBI Taxonomy" id="34638"/>
    <lineage>
        <taxon>Eukaryota</taxon>
        <taxon>Metazoa</taxon>
        <taxon>Ecdysozoa</taxon>
        <taxon>Arthropoda</taxon>
        <taxon>Chelicerata</taxon>
        <taxon>Arachnida</taxon>
        <taxon>Acari</taxon>
        <taxon>Parasitiformes</taxon>
        <taxon>Mesostigmata</taxon>
        <taxon>Gamasina</taxon>
        <taxon>Phytoseioidea</taxon>
        <taxon>Phytoseiidae</taxon>
        <taxon>Typhlodrominae</taxon>
        <taxon>Galendromus</taxon>
    </lineage>
</organism>
<feature type="signal peptide" evidence="2">
    <location>
        <begin position="1"/>
        <end position="16"/>
    </location>
</feature>
<accession>A0AAJ7L4U1</accession>
<dbReference type="SUPFAM" id="SSF49265">
    <property type="entry name" value="Fibronectin type III"/>
    <property type="match status" value="1"/>
</dbReference>
<dbReference type="InterPro" id="IPR036116">
    <property type="entry name" value="FN3_sf"/>
</dbReference>
<reference evidence="5" key="1">
    <citation type="submission" date="2025-08" db="UniProtKB">
        <authorList>
            <consortium name="RefSeq"/>
        </authorList>
    </citation>
    <scope>IDENTIFICATION</scope>
</reference>
<dbReference type="InterPro" id="IPR050991">
    <property type="entry name" value="ECM_Regulatory_Proteins"/>
</dbReference>
<keyword evidence="2" id="KW-0732">Signal</keyword>
<dbReference type="PANTHER" id="PTHR46708">
    <property type="entry name" value="TENASCIN"/>
    <property type="match status" value="1"/>
</dbReference>
<dbReference type="InterPro" id="IPR003961">
    <property type="entry name" value="FN3_dom"/>
</dbReference>
<feature type="chain" id="PRO_5042574248" evidence="2">
    <location>
        <begin position="17"/>
        <end position="460"/>
    </location>
</feature>
<dbReference type="CDD" id="cd00063">
    <property type="entry name" value="FN3"/>
    <property type="match status" value="1"/>
</dbReference>
<name>A0AAJ7L4U1_9ACAR</name>
<dbReference type="Proteomes" id="UP000694867">
    <property type="component" value="Unplaced"/>
</dbReference>
<evidence type="ECO:0000259" key="3">
    <source>
        <dbReference type="PROSITE" id="PS50853"/>
    </source>
</evidence>
<dbReference type="AlphaFoldDB" id="A0AAJ7L4U1"/>
<dbReference type="InterPro" id="IPR013783">
    <property type="entry name" value="Ig-like_fold"/>
</dbReference>
<evidence type="ECO:0000313" key="5">
    <source>
        <dbReference type="RefSeq" id="XP_018495807.1"/>
    </source>
</evidence>